<dbReference type="SUPFAM" id="SSF51445">
    <property type="entry name" value="(Trans)glycosidases"/>
    <property type="match status" value="1"/>
</dbReference>
<dbReference type="AlphaFoldDB" id="X1B5Q7"/>
<evidence type="ECO:0008006" key="2">
    <source>
        <dbReference type="Google" id="ProtNLM"/>
    </source>
</evidence>
<dbReference type="Gene3D" id="3.20.20.80">
    <property type="entry name" value="Glycosidases"/>
    <property type="match status" value="1"/>
</dbReference>
<evidence type="ECO:0000313" key="1">
    <source>
        <dbReference type="EMBL" id="GAG91054.1"/>
    </source>
</evidence>
<dbReference type="EMBL" id="BART01024582">
    <property type="protein sequence ID" value="GAG91054.1"/>
    <property type="molecule type" value="Genomic_DNA"/>
</dbReference>
<protein>
    <recommendedName>
        <fullName evidence="2">Glycosyl hydrolase family 13 catalytic domain-containing protein</fullName>
    </recommendedName>
</protein>
<reference evidence="1" key="1">
    <citation type="journal article" date="2014" name="Front. Microbiol.">
        <title>High frequency of phylogenetically diverse reductive dehalogenase-homologous genes in deep subseafloor sedimentary metagenomes.</title>
        <authorList>
            <person name="Kawai M."/>
            <person name="Futagami T."/>
            <person name="Toyoda A."/>
            <person name="Takaki Y."/>
            <person name="Nishi S."/>
            <person name="Hori S."/>
            <person name="Arai W."/>
            <person name="Tsubouchi T."/>
            <person name="Morono Y."/>
            <person name="Uchiyama I."/>
            <person name="Ito T."/>
            <person name="Fujiyama A."/>
            <person name="Inagaki F."/>
            <person name="Takami H."/>
        </authorList>
    </citation>
    <scope>NUCLEOTIDE SEQUENCE</scope>
    <source>
        <strain evidence="1">Expedition CK06-06</strain>
    </source>
</reference>
<sequence length="94" mass="11490">MKPKKFRNLMRMYEKWFPYPYTPTWVFGNHDQMRRITKIGDNFNKAKINAILQLTGAFVWEIVKIVPCLQNLSIQKFFVFHKFYDMLDKSYLIF</sequence>
<proteinExistence type="predicted"/>
<comment type="caution">
    <text evidence="1">The sequence shown here is derived from an EMBL/GenBank/DDBJ whole genome shotgun (WGS) entry which is preliminary data.</text>
</comment>
<dbReference type="InterPro" id="IPR017853">
    <property type="entry name" value="GH"/>
</dbReference>
<organism evidence="1">
    <name type="scientific">marine sediment metagenome</name>
    <dbReference type="NCBI Taxonomy" id="412755"/>
    <lineage>
        <taxon>unclassified sequences</taxon>
        <taxon>metagenomes</taxon>
        <taxon>ecological metagenomes</taxon>
    </lineage>
</organism>
<accession>X1B5Q7</accession>
<gene>
    <name evidence="1" type="ORF">S01H4_44352</name>
</gene>
<name>X1B5Q7_9ZZZZ</name>